<dbReference type="EMBL" id="JAMGZK010000051">
    <property type="protein sequence ID" value="MCU6665664.1"/>
    <property type="molecule type" value="Genomic_DNA"/>
</dbReference>
<gene>
    <name evidence="1" type="ORF">M8014_15075</name>
</gene>
<name>A0A9J6Q1U6_9ENTR</name>
<proteinExistence type="predicted"/>
<evidence type="ECO:0000313" key="2">
    <source>
        <dbReference type="Proteomes" id="UP001063816"/>
    </source>
</evidence>
<evidence type="ECO:0000313" key="1">
    <source>
        <dbReference type="EMBL" id="MCU6665664.1"/>
    </source>
</evidence>
<comment type="caution">
    <text evidence="1">The sequence shown here is derived from an EMBL/GenBank/DDBJ whole genome shotgun (WGS) entry which is preliminary data.</text>
</comment>
<sequence>MNAFLEGIISSSVSLAVVGCVCKIFLTHFDKRGIESYKSKLKFESEMRQNEEERYYSLRKHRELEIGRWRLTLLSAANGVLGRLLYIKKNHPLIIDSYCEHSTRYYIGQYLCWAELFRKNRDSSVFSPTSDETLITELIKNISMELRYNTQGFPTIRSLEQKYIGDSLSNGLNCISYKDFLDGKVLENDVSLNEFTQALIHYRNSEYIDRLIDKFEDLKRKFEEVLTKE</sequence>
<dbReference type="AlphaFoldDB" id="A0A9J6Q1U6"/>
<dbReference type="RefSeq" id="WP_271283224.1">
    <property type="nucleotide sequence ID" value="NZ_JAMGZK010000051.1"/>
</dbReference>
<accession>A0A9J6Q1U6</accession>
<protein>
    <submittedName>
        <fullName evidence="1">Uncharacterized protein</fullName>
    </submittedName>
</protein>
<dbReference type="Proteomes" id="UP001063816">
    <property type="component" value="Unassembled WGS sequence"/>
</dbReference>
<organism evidence="1 2">
    <name type="scientific">Silvania hatchlandensis</name>
    <dbReference type="NCBI Taxonomy" id="2926469"/>
    <lineage>
        <taxon>Bacteria</taxon>
        <taxon>Pseudomonadati</taxon>
        <taxon>Pseudomonadota</taxon>
        <taxon>Gammaproteobacteria</taxon>
        <taxon>Enterobacterales</taxon>
        <taxon>Enterobacteriaceae</taxon>
        <taxon>Silvania</taxon>
    </lineage>
</organism>
<keyword evidence="2" id="KW-1185">Reference proteome</keyword>
<reference evidence="1" key="1">
    <citation type="submission" date="2022-05" db="EMBL/GenBank/DDBJ databases">
        <title>Description of a novel species of Leclercia; Leclercia tamurae and the Proposal for a Novel Genus Silvania gen. nov. Containing Two Novel Species Silvania hatchlandensis sp. nov. and Silvania confinis sp. nov. Isolated from the Rhizosphere of Oak.</title>
        <authorList>
            <person name="Maddock D.W."/>
            <person name="Brady C.L."/>
            <person name="Denman S."/>
            <person name="Arnold D."/>
        </authorList>
    </citation>
    <scope>NUCLEOTIDE SEQUENCE</scope>
    <source>
        <strain evidence="1">H19S6</strain>
    </source>
</reference>